<gene>
    <name evidence="1" type="ORF">JMJ77_009084</name>
</gene>
<comment type="caution">
    <text evidence="1">The sequence shown here is derived from an EMBL/GenBank/DDBJ whole genome shotgun (WGS) entry which is preliminary data.</text>
</comment>
<evidence type="ECO:0000313" key="2">
    <source>
        <dbReference type="Proteomes" id="UP000699042"/>
    </source>
</evidence>
<accession>A0A9P7U7T4</accession>
<evidence type="ECO:0000313" key="1">
    <source>
        <dbReference type="EMBL" id="KAG7040809.1"/>
    </source>
</evidence>
<reference evidence="1" key="1">
    <citation type="submission" date="2021-05" db="EMBL/GenBank/DDBJ databases">
        <title>Comparative genomics of three Colletotrichum scovillei strains and genetic complementation revealed genes involved fungal growth and virulence on chili pepper.</title>
        <authorList>
            <person name="Hsieh D.-K."/>
            <person name="Chuang S.-C."/>
            <person name="Chen C.-Y."/>
            <person name="Chao Y.-T."/>
            <person name="Lu M.-Y.J."/>
            <person name="Lee M.-H."/>
            <person name="Shih M.-C."/>
        </authorList>
    </citation>
    <scope>NUCLEOTIDE SEQUENCE</scope>
    <source>
        <strain evidence="1">Coll-153</strain>
    </source>
</reference>
<organism evidence="1 2">
    <name type="scientific">Colletotrichum scovillei</name>
    <dbReference type="NCBI Taxonomy" id="1209932"/>
    <lineage>
        <taxon>Eukaryota</taxon>
        <taxon>Fungi</taxon>
        <taxon>Dikarya</taxon>
        <taxon>Ascomycota</taxon>
        <taxon>Pezizomycotina</taxon>
        <taxon>Sordariomycetes</taxon>
        <taxon>Hypocreomycetidae</taxon>
        <taxon>Glomerellales</taxon>
        <taxon>Glomerellaceae</taxon>
        <taxon>Colletotrichum</taxon>
        <taxon>Colletotrichum acutatum species complex</taxon>
    </lineage>
</organism>
<keyword evidence="2" id="KW-1185">Reference proteome</keyword>
<proteinExistence type="predicted"/>
<dbReference type="EMBL" id="JAESDN010000018">
    <property type="protein sequence ID" value="KAG7040809.1"/>
    <property type="molecule type" value="Genomic_DNA"/>
</dbReference>
<dbReference type="AlphaFoldDB" id="A0A9P7U7T4"/>
<protein>
    <submittedName>
        <fullName evidence="1">Uncharacterized protein</fullName>
    </submittedName>
</protein>
<sequence>GGKNPFQLPQPLQIVNVPDYAFIDLTKLIQYRLDPDLLPLAVLLLYQLCNNLVDTVV</sequence>
<dbReference type="Proteomes" id="UP000699042">
    <property type="component" value="Unassembled WGS sequence"/>
</dbReference>
<feature type="non-terminal residue" evidence="1">
    <location>
        <position position="1"/>
    </location>
</feature>
<name>A0A9P7U7T4_9PEZI</name>